<comment type="catalytic activity">
    <reaction evidence="11">
        <text>guanosine 3',5'-bis(diphosphate) + H2O = GDP + diphosphate + H(+)</text>
        <dbReference type="Rhea" id="RHEA:14253"/>
        <dbReference type="ChEBI" id="CHEBI:15377"/>
        <dbReference type="ChEBI" id="CHEBI:15378"/>
        <dbReference type="ChEBI" id="CHEBI:33019"/>
        <dbReference type="ChEBI" id="CHEBI:58189"/>
        <dbReference type="ChEBI" id="CHEBI:77828"/>
        <dbReference type="EC" id="3.1.7.2"/>
    </reaction>
</comment>
<evidence type="ECO:0000256" key="1">
    <source>
        <dbReference type="ARBA" id="ARBA00001936"/>
    </source>
</evidence>
<dbReference type="EC" id="3.1.7.2" evidence="5"/>
<evidence type="ECO:0000256" key="2">
    <source>
        <dbReference type="ARBA" id="ARBA00022723"/>
    </source>
</evidence>
<evidence type="ECO:0000256" key="3">
    <source>
        <dbReference type="ARBA" id="ARBA00022801"/>
    </source>
</evidence>
<evidence type="ECO:0000313" key="14">
    <source>
        <dbReference type="Proteomes" id="UP000285301"/>
    </source>
</evidence>
<evidence type="ECO:0000256" key="7">
    <source>
        <dbReference type="ARBA" id="ARBA00038354"/>
    </source>
</evidence>
<comment type="cofactor">
    <cofactor evidence="1">
        <name>Mn(2+)</name>
        <dbReference type="ChEBI" id="CHEBI:29035"/>
    </cofactor>
</comment>
<dbReference type="EMBL" id="NCKU01001928">
    <property type="protein sequence ID" value="RWS10890.1"/>
    <property type="molecule type" value="Genomic_DNA"/>
</dbReference>
<dbReference type="FunFam" id="1.10.3210.10:FF:000012">
    <property type="entry name" value="HD domain containing 3"/>
    <property type="match status" value="1"/>
</dbReference>
<evidence type="ECO:0000256" key="8">
    <source>
        <dbReference type="ARBA" id="ARBA00040793"/>
    </source>
</evidence>
<evidence type="ECO:0000256" key="5">
    <source>
        <dbReference type="ARBA" id="ARBA00024387"/>
    </source>
</evidence>
<dbReference type="InterPro" id="IPR006674">
    <property type="entry name" value="HD_domain"/>
</dbReference>
<comment type="similarity">
    <text evidence="7">Belongs to the MESH1 family.</text>
</comment>
<dbReference type="SMART" id="SM00471">
    <property type="entry name" value="HDc"/>
    <property type="match status" value="1"/>
</dbReference>
<dbReference type="AlphaFoldDB" id="A0A443R6J0"/>
<keyword evidence="3" id="KW-0378">Hydrolase</keyword>
<proteinExistence type="inferred from homology"/>
<name>A0A443R6J0_9ACAR</name>
<dbReference type="SUPFAM" id="SSF109604">
    <property type="entry name" value="HD-domain/PDEase-like"/>
    <property type="match status" value="1"/>
</dbReference>
<dbReference type="InterPro" id="IPR003607">
    <property type="entry name" value="HD/PDEase_dom"/>
</dbReference>
<dbReference type="Proteomes" id="UP000285301">
    <property type="component" value="Unassembled WGS sequence"/>
</dbReference>
<dbReference type="PANTHER" id="PTHR46246">
    <property type="entry name" value="GUANOSINE-3',5'-BIS(DIPHOSPHATE) 3'-PYROPHOSPHOHYDROLASE MESH1"/>
    <property type="match status" value="1"/>
</dbReference>
<dbReference type="OrthoDB" id="430679at2759"/>
<dbReference type="STRING" id="1965070.A0A443R6J0"/>
<dbReference type="PROSITE" id="PS51831">
    <property type="entry name" value="HD"/>
    <property type="match status" value="1"/>
</dbReference>
<keyword evidence="2" id="KW-0479">Metal-binding</keyword>
<feature type="domain" description="HD" evidence="12">
    <location>
        <begin position="36"/>
        <end position="131"/>
    </location>
</feature>
<evidence type="ECO:0000313" key="13">
    <source>
        <dbReference type="EMBL" id="RWS10890.1"/>
    </source>
</evidence>
<evidence type="ECO:0000256" key="9">
    <source>
        <dbReference type="ARBA" id="ARBA00041464"/>
    </source>
</evidence>
<evidence type="ECO:0000256" key="11">
    <source>
        <dbReference type="ARBA" id="ARBA00047968"/>
    </source>
</evidence>
<dbReference type="InterPro" id="IPR052194">
    <property type="entry name" value="MESH1"/>
</dbReference>
<dbReference type="Pfam" id="PF13328">
    <property type="entry name" value="HD_4"/>
    <property type="match status" value="1"/>
</dbReference>
<organism evidence="13 14">
    <name type="scientific">Dinothrombium tinctorium</name>
    <dbReference type="NCBI Taxonomy" id="1965070"/>
    <lineage>
        <taxon>Eukaryota</taxon>
        <taxon>Metazoa</taxon>
        <taxon>Ecdysozoa</taxon>
        <taxon>Arthropoda</taxon>
        <taxon>Chelicerata</taxon>
        <taxon>Arachnida</taxon>
        <taxon>Acari</taxon>
        <taxon>Acariformes</taxon>
        <taxon>Trombidiformes</taxon>
        <taxon>Prostigmata</taxon>
        <taxon>Anystina</taxon>
        <taxon>Parasitengona</taxon>
        <taxon>Trombidioidea</taxon>
        <taxon>Trombidiidae</taxon>
        <taxon>Dinothrombium</taxon>
    </lineage>
</organism>
<protein>
    <recommendedName>
        <fullName evidence="8">Guanosine-3',5'-bis(diphosphate) 3'-pyrophosphohydrolase MESH1</fullName>
        <ecNumber evidence="5">3.1.7.2</ecNumber>
    </recommendedName>
    <alternativeName>
        <fullName evidence="9">Metazoan SpoT homolog 1</fullName>
    </alternativeName>
    <alternativeName>
        <fullName evidence="10">Penta-phosphate guanosine-3'-pyrophosphohydrolase</fullName>
    </alternativeName>
</protein>
<accession>A0A443R6J0</accession>
<dbReference type="GO" id="GO:0046872">
    <property type="term" value="F:metal ion binding"/>
    <property type="evidence" value="ECO:0007669"/>
    <property type="project" value="UniProtKB-KW"/>
</dbReference>
<dbReference type="PANTHER" id="PTHR46246:SF1">
    <property type="entry name" value="GUANOSINE-3',5'-BIS(DIPHOSPHATE) 3'-PYROPHOSPHOHYDROLASE MESH1"/>
    <property type="match status" value="1"/>
</dbReference>
<dbReference type="GO" id="GO:0008893">
    <property type="term" value="F:guanosine-3',5'-bis(diphosphate) 3'-diphosphatase activity"/>
    <property type="evidence" value="ECO:0007669"/>
    <property type="project" value="UniProtKB-EC"/>
</dbReference>
<evidence type="ECO:0000256" key="4">
    <source>
        <dbReference type="ARBA" id="ARBA00023211"/>
    </source>
</evidence>
<evidence type="ECO:0000259" key="12">
    <source>
        <dbReference type="PROSITE" id="PS51831"/>
    </source>
</evidence>
<evidence type="ECO:0000256" key="6">
    <source>
        <dbReference type="ARBA" id="ARBA00037781"/>
    </source>
</evidence>
<gene>
    <name evidence="13" type="ORF">B4U79_10778</name>
</gene>
<comment type="caution">
    <text evidence="13">The sequence shown here is derived from an EMBL/GenBank/DDBJ whole genome shotgun (WGS) entry which is preliminary data.</text>
</comment>
<keyword evidence="4" id="KW-0464">Manganese</keyword>
<evidence type="ECO:0000256" key="10">
    <source>
        <dbReference type="ARBA" id="ARBA00041770"/>
    </source>
</evidence>
<sequence>MSAAFDDSVAVIIKAANFSAIKHKDGRRKDKEKTPYINHPIGVANLLVTVGKVTDTEMLVAALLHDTVEDTSTTIDEVKQNFGESVANIVMQVTDDKSLPKDVRKRLQIERATSLEPKARLIRLADKLYNLKDILRQTPEGWSDERVQEYFQWAAEVVKQILGTNEALESQLKDVLLKKGITI</sequence>
<comment type="function">
    <text evidence="6">ppGpp hydrolyzing enzyme involved in starvation response.</text>
</comment>
<reference evidence="13 14" key="1">
    <citation type="journal article" date="2018" name="Gigascience">
        <title>Genomes of trombidid mites reveal novel predicted allergens and laterally-transferred genes associated with secondary metabolism.</title>
        <authorList>
            <person name="Dong X."/>
            <person name="Chaisiri K."/>
            <person name="Xia D."/>
            <person name="Armstrong S.D."/>
            <person name="Fang Y."/>
            <person name="Donnelly M.J."/>
            <person name="Kadowaki T."/>
            <person name="McGarry J.W."/>
            <person name="Darby A.C."/>
            <person name="Makepeace B.L."/>
        </authorList>
    </citation>
    <scope>NUCLEOTIDE SEQUENCE [LARGE SCALE GENOMIC DNA]</scope>
    <source>
        <strain evidence="13">UoL-WK</strain>
    </source>
</reference>
<keyword evidence="14" id="KW-1185">Reference proteome</keyword>
<dbReference type="Gene3D" id="1.10.3210.10">
    <property type="entry name" value="Hypothetical protein af1432"/>
    <property type="match status" value="1"/>
</dbReference>
<dbReference type="CDD" id="cd00077">
    <property type="entry name" value="HDc"/>
    <property type="match status" value="1"/>
</dbReference>